<reference evidence="1" key="1">
    <citation type="submission" date="2018-05" db="EMBL/GenBank/DDBJ databases">
        <authorList>
            <person name="Lanie J.A."/>
            <person name="Ng W.-L."/>
            <person name="Kazmierczak K.M."/>
            <person name="Andrzejewski T.M."/>
            <person name="Davidsen T.M."/>
            <person name="Wayne K.J."/>
            <person name="Tettelin H."/>
            <person name="Glass J.I."/>
            <person name="Rusch D."/>
            <person name="Podicherti R."/>
            <person name="Tsui H.-C.T."/>
            <person name="Winkler M.E."/>
        </authorList>
    </citation>
    <scope>NUCLEOTIDE SEQUENCE</scope>
</reference>
<evidence type="ECO:0000313" key="1">
    <source>
        <dbReference type="EMBL" id="SVB45819.1"/>
    </source>
</evidence>
<proteinExistence type="predicted"/>
<name>A0A382E5X2_9ZZZZ</name>
<protein>
    <submittedName>
        <fullName evidence="1">Uncharacterized protein</fullName>
    </submittedName>
</protein>
<gene>
    <name evidence="1" type="ORF">METZ01_LOCUS198673</name>
</gene>
<dbReference type="EMBL" id="UINC01042758">
    <property type="protein sequence ID" value="SVB45819.1"/>
    <property type="molecule type" value="Genomic_DNA"/>
</dbReference>
<accession>A0A382E5X2</accession>
<sequence length="78" mass="8860">MKKMNMLHKVLLTTLLITGKNGFDKHISGVRKRFNTGVPTRDKARKNFQTTTQYANLVSLKGEGSFRVIPVIIKQSTR</sequence>
<organism evidence="1">
    <name type="scientific">marine metagenome</name>
    <dbReference type="NCBI Taxonomy" id="408172"/>
    <lineage>
        <taxon>unclassified sequences</taxon>
        <taxon>metagenomes</taxon>
        <taxon>ecological metagenomes</taxon>
    </lineage>
</organism>
<dbReference type="AlphaFoldDB" id="A0A382E5X2"/>